<dbReference type="GO" id="GO:0005886">
    <property type="term" value="C:plasma membrane"/>
    <property type="evidence" value="ECO:0007669"/>
    <property type="project" value="UniProtKB-SubCell"/>
</dbReference>
<feature type="transmembrane region" description="Helical" evidence="7">
    <location>
        <begin position="109"/>
        <end position="133"/>
    </location>
</feature>
<keyword evidence="6 7" id="KW-0472">Membrane</keyword>
<feature type="transmembrane region" description="Helical" evidence="7">
    <location>
        <begin position="228"/>
        <end position="245"/>
    </location>
</feature>
<proteinExistence type="predicted"/>
<dbReference type="InterPro" id="IPR036259">
    <property type="entry name" value="MFS_trans_sf"/>
</dbReference>
<evidence type="ECO:0000256" key="4">
    <source>
        <dbReference type="ARBA" id="ARBA00022692"/>
    </source>
</evidence>
<dbReference type="PANTHER" id="PTHR23517:SF3">
    <property type="entry name" value="INTEGRAL MEMBRANE TRANSPORT PROTEIN"/>
    <property type="match status" value="1"/>
</dbReference>
<dbReference type="InterPro" id="IPR020846">
    <property type="entry name" value="MFS_dom"/>
</dbReference>
<evidence type="ECO:0000256" key="6">
    <source>
        <dbReference type="ARBA" id="ARBA00023136"/>
    </source>
</evidence>
<dbReference type="PANTHER" id="PTHR23517">
    <property type="entry name" value="RESISTANCE PROTEIN MDTM, PUTATIVE-RELATED-RELATED"/>
    <property type="match status" value="1"/>
</dbReference>
<keyword evidence="3" id="KW-1003">Cell membrane</keyword>
<evidence type="ECO:0000256" key="3">
    <source>
        <dbReference type="ARBA" id="ARBA00022475"/>
    </source>
</evidence>
<evidence type="ECO:0000256" key="7">
    <source>
        <dbReference type="SAM" id="Phobius"/>
    </source>
</evidence>
<keyword evidence="10" id="KW-1185">Reference proteome</keyword>
<feature type="transmembrane region" description="Helical" evidence="7">
    <location>
        <begin position="145"/>
        <end position="165"/>
    </location>
</feature>
<dbReference type="GO" id="GO:0022857">
    <property type="term" value="F:transmembrane transporter activity"/>
    <property type="evidence" value="ECO:0007669"/>
    <property type="project" value="InterPro"/>
</dbReference>
<feature type="transmembrane region" description="Helical" evidence="7">
    <location>
        <begin position="83"/>
        <end position="103"/>
    </location>
</feature>
<evidence type="ECO:0000256" key="5">
    <source>
        <dbReference type="ARBA" id="ARBA00022989"/>
    </source>
</evidence>
<evidence type="ECO:0000256" key="2">
    <source>
        <dbReference type="ARBA" id="ARBA00022448"/>
    </source>
</evidence>
<feature type="transmembrane region" description="Helical" evidence="7">
    <location>
        <begin position="383"/>
        <end position="405"/>
    </location>
</feature>
<dbReference type="SUPFAM" id="SSF103473">
    <property type="entry name" value="MFS general substrate transporter"/>
    <property type="match status" value="1"/>
</dbReference>
<dbReference type="Pfam" id="PF07690">
    <property type="entry name" value="MFS_1"/>
    <property type="match status" value="1"/>
</dbReference>
<evidence type="ECO:0000313" key="9">
    <source>
        <dbReference type="EMBL" id="QUI25212.1"/>
    </source>
</evidence>
<dbReference type="Gene3D" id="1.20.1250.20">
    <property type="entry name" value="MFS general substrate transporter like domains"/>
    <property type="match status" value="1"/>
</dbReference>
<sequence>MFRVFINSFTQYKGLPREVYILAIQRFVNSVGGFVHAFLLMFLTKRIGLEKDAAGLYMTFSAFAGIPGTIISGFLVDRYSRKTILLASRAASAMILFSCGFLGNSMMITYLIIASSFLWSFSAPASSAMVADLTTPENRKQSFSLLYLGMNLGLAFGFMLAGFLFENYTSWLFWGDGLTSMLSLLLVVFFIKDTRPSREQIEAINNSKREGEKEEKSNIFVALIRRPFLVAFVIINSILGFVYFQHGFVMPLHLEELFINQGTKLFGSVMTANTIIVILFTPILMHLTKNIKPIINVGIAAITYIIGFGMLTFSTTLWPFYVTVFIWTSGEIIATVNTGVYISNHSPVNHRGRFNSMIGFIQHAGRASSPALMGMFLVGKPSATGWVLTAAVAIIALVLLAILFIKEQQYKHKANRSLAFKEEDVA</sequence>
<dbReference type="KEGG" id="vpy:HZI73_24220"/>
<dbReference type="RefSeq" id="WP_212695911.1">
    <property type="nucleotide sequence ID" value="NZ_CP058649.1"/>
</dbReference>
<keyword evidence="4 7" id="KW-0812">Transmembrane</keyword>
<reference evidence="9" key="1">
    <citation type="submission" date="2020-07" db="EMBL/GenBank/DDBJ databases">
        <title>Vallitalea pronyensis genome.</title>
        <authorList>
            <person name="Postec A."/>
        </authorList>
    </citation>
    <scope>NUCLEOTIDE SEQUENCE</scope>
    <source>
        <strain evidence="9">FatNI3</strain>
    </source>
</reference>
<comment type="subcellular location">
    <subcellularLocation>
        <location evidence="1">Cell membrane</location>
        <topology evidence="1">Multi-pass membrane protein</topology>
    </subcellularLocation>
</comment>
<gene>
    <name evidence="9" type="ORF">HZI73_24220</name>
</gene>
<accession>A0A8J8SJ78</accession>
<feature type="transmembrane region" description="Helical" evidence="7">
    <location>
        <begin position="55"/>
        <end position="76"/>
    </location>
</feature>
<feature type="transmembrane region" description="Helical" evidence="7">
    <location>
        <begin position="171"/>
        <end position="191"/>
    </location>
</feature>
<keyword evidence="2" id="KW-0813">Transport</keyword>
<organism evidence="9 10">
    <name type="scientific">Vallitalea pronyensis</name>
    <dbReference type="NCBI Taxonomy" id="1348613"/>
    <lineage>
        <taxon>Bacteria</taxon>
        <taxon>Bacillati</taxon>
        <taxon>Bacillota</taxon>
        <taxon>Clostridia</taxon>
        <taxon>Lachnospirales</taxon>
        <taxon>Vallitaleaceae</taxon>
        <taxon>Vallitalea</taxon>
    </lineage>
</organism>
<protein>
    <submittedName>
        <fullName evidence="9">MFS transporter</fullName>
    </submittedName>
</protein>
<dbReference type="EMBL" id="CP058649">
    <property type="protein sequence ID" value="QUI25212.1"/>
    <property type="molecule type" value="Genomic_DNA"/>
</dbReference>
<dbReference type="PROSITE" id="PS50850">
    <property type="entry name" value="MFS"/>
    <property type="match status" value="1"/>
</dbReference>
<feature type="transmembrane region" description="Helical" evidence="7">
    <location>
        <begin position="20"/>
        <end position="43"/>
    </location>
</feature>
<keyword evidence="5 7" id="KW-1133">Transmembrane helix</keyword>
<dbReference type="Proteomes" id="UP000683246">
    <property type="component" value="Chromosome"/>
</dbReference>
<dbReference type="InterPro" id="IPR050171">
    <property type="entry name" value="MFS_Transporters"/>
</dbReference>
<evidence type="ECO:0000256" key="1">
    <source>
        <dbReference type="ARBA" id="ARBA00004651"/>
    </source>
</evidence>
<dbReference type="InterPro" id="IPR011701">
    <property type="entry name" value="MFS"/>
</dbReference>
<feature type="domain" description="Major facilitator superfamily (MFS) profile" evidence="8">
    <location>
        <begin position="18"/>
        <end position="408"/>
    </location>
</feature>
<dbReference type="AlphaFoldDB" id="A0A8J8SJ78"/>
<feature type="transmembrane region" description="Helical" evidence="7">
    <location>
        <begin position="294"/>
        <end position="314"/>
    </location>
</feature>
<feature type="transmembrane region" description="Helical" evidence="7">
    <location>
        <begin position="265"/>
        <end position="287"/>
    </location>
</feature>
<evidence type="ECO:0000259" key="8">
    <source>
        <dbReference type="PROSITE" id="PS50850"/>
    </source>
</evidence>
<name>A0A8J8SJ78_9FIRM</name>
<evidence type="ECO:0000313" key="10">
    <source>
        <dbReference type="Proteomes" id="UP000683246"/>
    </source>
</evidence>